<proteinExistence type="predicted"/>
<reference evidence="1" key="1">
    <citation type="submission" date="2018-06" db="EMBL/GenBank/DDBJ databases">
        <authorList>
            <person name="Zhirakovskaya E."/>
        </authorList>
    </citation>
    <scope>NUCLEOTIDE SEQUENCE</scope>
</reference>
<name>A0A3B0T039_9ZZZZ</name>
<organism evidence="1">
    <name type="scientific">hydrothermal vent metagenome</name>
    <dbReference type="NCBI Taxonomy" id="652676"/>
    <lineage>
        <taxon>unclassified sequences</taxon>
        <taxon>metagenomes</taxon>
        <taxon>ecological metagenomes</taxon>
    </lineage>
</organism>
<dbReference type="EMBL" id="UOEK01000579">
    <property type="protein sequence ID" value="VAW09443.1"/>
    <property type="molecule type" value="Genomic_DNA"/>
</dbReference>
<gene>
    <name evidence="1" type="ORF">MNBD_ACTINO02-1946</name>
</gene>
<sequence>MTLRGSPLGNHKNGTRQEPFLCFVLGRHSEERVSGEKGIFRLLWCSDGVCVWRNCRLELYIYLRQSDSPFLSVISQTHVMTSPVPARIWIVDSGSSVASASRGVTALGVVWLCAVTTSERGYAG</sequence>
<accession>A0A3B0T039</accession>
<dbReference type="AlphaFoldDB" id="A0A3B0T039"/>
<evidence type="ECO:0000313" key="1">
    <source>
        <dbReference type="EMBL" id="VAW09443.1"/>
    </source>
</evidence>
<protein>
    <submittedName>
        <fullName evidence="1">Uncharacterized protein</fullName>
    </submittedName>
</protein>